<proteinExistence type="predicted"/>
<protein>
    <submittedName>
        <fullName evidence="2">Uncharacterized protein</fullName>
    </submittedName>
</protein>
<evidence type="ECO:0000313" key="3">
    <source>
        <dbReference type="Proteomes" id="UP000019763"/>
    </source>
</evidence>
<name>A0A023B609_GRENI</name>
<evidence type="ECO:0000313" key="2">
    <source>
        <dbReference type="EMBL" id="EZG62261.1"/>
    </source>
</evidence>
<feature type="region of interest" description="Disordered" evidence="1">
    <location>
        <begin position="137"/>
        <end position="162"/>
    </location>
</feature>
<accession>A0A023B609</accession>
<dbReference type="VEuPathDB" id="CryptoDB:GNI_088180"/>
<dbReference type="RefSeq" id="XP_011130733.1">
    <property type="nucleotide sequence ID" value="XM_011132431.1"/>
</dbReference>
<comment type="caution">
    <text evidence="2">The sequence shown here is derived from an EMBL/GenBank/DDBJ whole genome shotgun (WGS) entry which is preliminary data.</text>
</comment>
<dbReference type="GeneID" id="22913145"/>
<keyword evidence="3" id="KW-1185">Reference proteome</keyword>
<evidence type="ECO:0000256" key="1">
    <source>
        <dbReference type="SAM" id="MobiDB-lite"/>
    </source>
</evidence>
<dbReference type="EMBL" id="AFNH02000662">
    <property type="protein sequence ID" value="EZG62261.1"/>
    <property type="molecule type" value="Genomic_DNA"/>
</dbReference>
<gene>
    <name evidence="2" type="ORF">GNI_088180</name>
</gene>
<dbReference type="Proteomes" id="UP000019763">
    <property type="component" value="Unassembled WGS sequence"/>
</dbReference>
<sequence>MAYAHYFRALLDVCEDIATDLPPNCSVEQLQSAVDTRVVAAAVESAEPCRQILAEFQKKTSLPTEHYGLLKMQELARIAAGTGLGKLTPTTHLTTLAYKTLLDQNVISKDEFLAWIKATTDEAEHRAETLSRVIPIAKKLTQQSDGSEAEPSDEEDDSDDED</sequence>
<organism evidence="2 3">
    <name type="scientific">Gregarina niphandrodes</name>
    <name type="common">Septate eugregarine</name>
    <dbReference type="NCBI Taxonomy" id="110365"/>
    <lineage>
        <taxon>Eukaryota</taxon>
        <taxon>Sar</taxon>
        <taxon>Alveolata</taxon>
        <taxon>Apicomplexa</taxon>
        <taxon>Conoidasida</taxon>
        <taxon>Gregarinasina</taxon>
        <taxon>Eugregarinorida</taxon>
        <taxon>Gregarinidae</taxon>
        <taxon>Gregarina</taxon>
    </lineage>
</organism>
<reference evidence="2" key="1">
    <citation type="submission" date="2013-12" db="EMBL/GenBank/DDBJ databases">
        <authorList>
            <person name="Omoto C.K."/>
            <person name="Sibley D."/>
            <person name="Venepally P."/>
            <person name="Hadjithomas M."/>
            <person name="Karamycheva S."/>
            <person name="Brunk B."/>
            <person name="Roos D."/>
            <person name="Caler E."/>
            <person name="Lorenzi H."/>
        </authorList>
    </citation>
    <scope>NUCLEOTIDE SEQUENCE</scope>
</reference>
<feature type="compositionally biased region" description="Acidic residues" evidence="1">
    <location>
        <begin position="147"/>
        <end position="162"/>
    </location>
</feature>
<dbReference type="AlphaFoldDB" id="A0A023B609"/>